<keyword evidence="2" id="KW-1185">Reference proteome</keyword>
<dbReference type="Proteomes" id="UP000054544">
    <property type="component" value="Unassembled WGS sequence"/>
</dbReference>
<protein>
    <submittedName>
        <fullName evidence="1">Uncharacterized protein</fullName>
    </submittedName>
</protein>
<evidence type="ECO:0000313" key="2">
    <source>
        <dbReference type="Proteomes" id="UP000054544"/>
    </source>
</evidence>
<name>A0A0D9NR72_METAN</name>
<proteinExistence type="predicted"/>
<evidence type="ECO:0000313" key="1">
    <source>
        <dbReference type="EMBL" id="KJK75095.1"/>
    </source>
</evidence>
<reference evidence="2" key="1">
    <citation type="journal article" date="2014" name="BMC Genomics">
        <title>The genome sequence of the biocontrol fungus Metarhizium anisopliae and comparative genomics of Metarhizium species.</title>
        <authorList>
            <person name="Pattemore J.A."/>
            <person name="Hane J.K."/>
            <person name="Williams A.H."/>
            <person name="Wilson B.A."/>
            <person name="Stodart B.J."/>
            <person name="Ash G.J."/>
        </authorList>
    </citation>
    <scope>NUCLEOTIDE SEQUENCE [LARGE SCALE GENOMIC DNA]</scope>
    <source>
        <strain evidence="2">BRIP 53293</strain>
    </source>
</reference>
<gene>
    <name evidence="1" type="ORF">H634G_09730</name>
</gene>
<sequence length="217" mass="24811">MACSELSTRLDHVIKPIEHNNREVIENNAAQPDSPIPRKDINRISSLHHPIIMLCNAMQLQDEAKAREEHLSANEFVADMLQYDRFLSVRMQGLDDCFNIRDQVPSERVAEIANRSPPAYSIPKPTDDEPPAYTVAMENGNPDRSIQIQPRNWSIFAGFTLNDIKSTDRISLPLNCNELKFRDFYSSRYIQKCTANKGTVQLPAETGIIRRFLRKAE</sequence>
<accession>A0A0D9NR72</accession>
<dbReference type="AlphaFoldDB" id="A0A0D9NR72"/>
<dbReference type="EMBL" id="KE384752">
    <property type="protein sequence ID" value="KJK75095.1"/>
    <property type="molecule type" value="Genomic_DNA"/>
</dbReference>
<organism evidence="1 2">
    <name type="scientific">Metarhizium anisopliae BRIP 53293</name>
    <dbReference type="NCBI Taxonomy" id="1291518"/>
    <lineage>
        <taxon>Eukaryota</taxon>
        <taxon>Fungi</taxon>
        <taxon>Dikarya</taxon>
        <taxon>Ascomycota</taxon>
        <taxon>Pezizomycotina</taxon>
        <taxon>Sordariomycetes</taxon>
        <taxon>Hypocreomycetidae</taxon>
        <taxon>Hypocreales</taxon>
        <taxon>Clavicipitaceae</taxon>
        <taxon>Metarhizium</taxon>
    </lineage>
</organism>